<dbReference type="EMBL" id="CAJZAH010000001">
    <property type="protein sequence ID" value="CAG9166744.1"/>
    <property type="molecule type" value="Genomic_DNA"/>
</dbReference>
<evidence type="ECO:0008006" key="3">
    <source>
        <dbReference type="Google" id="ProtNLM"/>
    </source>
</evidence>
<evidence type="ECO:0000313" key="2">
    <source>
        <dbReference type="Proteomes" id="UP000721236"/>
    </source>
</evidence>
<dbReference type="Proteomes" id="UP000721236">
    <property type="component" value="Unassembled WGS sequence"/>
</dbReference>
<comment type="caution">
    <text evidence="1">The sequence shown here is derived from an EMBL/GenBank/DDBJ whole genome shotgun (WGS) entry which is preliminary data.</text>
</comment>
<protein>
    <recommendedName>
        <fullName evidence="3">Glycosyltransferase family 2 protein</fullName>
    </recommendedName>
</protein>
<keyword evidence="2" id="KW-1185">Reference proteome</keyword>
<proteinExistence type="predicted"/>
<evidence type="ECO:0000313" key="1">
    <source>
        <dbReference type="EMBL" id="CAG9166744.1"/>
    </source>
</evidence>
<accession>A0ABM8WH69</accession>
<gene>
    <name evidence="1" type="ORF">LMG21510_00523</name>
</gene>
<name>A0ABM8WH69_9BURK</name>
<reference evidence="1 2" key="1">
    <citation type="submission" date="2021-08" db="EMBL/GenBank/DDBJ databases">
        <authorList>
            <person name="Peeters C."/>
        </authorList>
    </citation>
    <scope>NUCLEOTIDE SEQUENCE [LARGE SCALE GENOMIC DNA]</scope>
    <source>
        <strain evidence="1 2">LMG 21510</strain>
    </source>
</reference>
<sequence length="340" mass="37581">MNDSGGVHRTPASAANVLLVGPVRNCGSGIAREIRHLMRVFSVFRSVAVLLVESDSSDDSLRELRKLEREIPNFAFVSMGALAPLHPIRCDRIAQCRNVYVEMVRNDPRYRHIDYVLSADLDGVNDGLTADAVLSSWRTDIDWAGVTANQTLGYYDIWALRHKAWSPVDCWDAYRSLVDTVGPRQALEACVASKQMRIPPEAGLIEVESACGGFAIYKRDAFVCGRYVGKDENGREVNEHIAFHAALRANGHRIYINPAMINADYNEHTRHKTRLGHLRKEFMWTVREAADRLHCRGRLEAVVAACKAAFAGRGALPAKVAGLASAPRAPDHAVGKKRAG</sequence>
<organism evidence="1 2">
    <name type="scientific">Cupriavidus respiraculi</name>
    <dbReference type="NCBI Taxonomy" id="195930"/>
    <lineage>
        <taxon>Bacteria</taxon>
        <taxon>Pseudomonadati</taxon>
        <taxon>Pseudomonadota</taxon>
        <taxon>Betaproteobacteria</taxon>
        <taxon>Burkholderiales</taxon>
        <taxon>Burkholderiaceae</taxon>
        <taxon>Cupriavidus</taxon>
    </lineage>
</organism>